<reference evidence="5" key="1">
    <citation type="journal article" date="2019" name="Int. J. Syst. Evol. Microbiol.">
        <title>The Global Catalogue of Microorganisms (GCM) 10K type strain sequencing project: providing services to taxonomists for standard genome sequencing and annotation.</title>
        <authorList>
            <consortium name="The Broad Institute Genomics Platform"/>
            <consortium name="The Broad Institute Genome Sequencing Center for Infectious Disease"/>
            <person name="Wu L."/>
            <person name="Ma J."/>
        </authorList>
    </citation>
    <scope>NUCLEOTIDE SEQUENCE [LARGE SCALE GENOMIC DNA]</scope>
    <source>
        <strain evidence="5">IBRC-M 10906</strain>
    </source>
</reference>
<evidence type="ECO:0000256" key="1">
    <source>
        <dbReference type="ARBA" id="ARBA00022729"/>
    </source>
</evidence>
<protein>
    <submittedName>
        <fullName evidence="4">M23 family metallopeptidase</fullName>
        <ecNumber evidence="4">3.4.24.-</ecNumber>
    </submittedName>
</protein>
<dbReference type="RefSeq" id="WP_377385259.1">
    <property type="nucleotide sequence ID" value="NZ_JBHSAN010000004.1"/>
</dbReference>
<dbReference type="Gene3D" id="2.70.70.10">
    <property type="entry name" value="Glucose Permease (Domain IIA)"/>
    <property type="match status" value="1"/>
</dbReference>
<feature type="region of interest" description="Disordered" evidence="2">
    <location>
        <begin position="1"/>
        <end position="37"/>
    </location>
</feature>
<dbReference type="EMBL" id="JBHUOF010000013">
    <property type="protein sequence ID" value="MFD2800016.1"/>
    <property type="molecule type" value="Genomic_DNA"/>
</dbReference>
<dbReference type="Pfam" id="PF01551">
    <property type="entry name" value="Peptidase_M23"/>
    <property type="match status" value="1"/>
</dbReference>
<organism evidence="4 5">
    <name type="scientific">Prauserella oleivorans</name>
    <dbReference type="NCBI Taxonomy" id="1478153"/>
    <lineage>
        <taxon>Bacteria</taxon>
        <taxon>Bacillati</taxon>
        <taxon>Actinomycetota</taxon>
        <taxon>Actinomycetes</taxon>
        <taxon>Pseudonocardiales</taxon>
        <taxon>Pseudonocardiaceae</taxon>
        <taxon>Prauserella</taxon>
    </lineage>
</organism>
<keyword evidence="5" id="KW-1185">Reference proteome</keyword>
<sequence length="161" mass="17018">MPSARHGNTALAAPPDPITEPRFRWPLSPRPTVSRPFDAPDTDYGPGHRGVDLAAVPGQQVLAAGAGYVVFAGTLAGRGVVSVEHDGGLRTTYEPVRPTVAAGDQVYQGQVIGTVERGHPGCPQAACLHWGVRRGTEYLDPLRLVMTNAAIRLKPWPGSAP</sequence>
<dbReference type="InterPro" id="IPR011055">
    <property type="entry name" value="Dup_hybrid_motif"/>
</dbReference>
<evidence type="ECO:0000313" key="5">
    <source>
        <dbReference type="Proteomes" id="UP001597478"/>
    </source>
</evidence>
<feature type="domain" description="M23ase beta-sheet core" evidence="3">
    <location>
        <begin position="47"/>
        <end position="141"/>
    </location>
</feature>
<dbReference type="Proteomes" id="UP001597478">
    <property type="component" value="Unassembled WGS sequence"/>
</dbReference>
<dbReference type="GO" id="GO:0016787">
    <property type="term" value="F:hydrolase activity"/>
    <property type="evidence" value="ECO:0007669"/>
    <property type="project" value="UniProtKB-KW"/>
</dbReference>
<dbReference type="PANTHER" id="PTHR21666">
    <property type="entry name" value="PEPTIDASE-RELATED"/>
    <property type="match status" value="1"/>
</dbReference>
<evidence type="ECO:0000256" key="2">
    <source>
        <dbReference type="SAM" id="MobiDB-lite"/>
    </source>
</evidence>
<evidence type="ECO:0000259" key="3">
    <source>
        <dbReference type="Pfam" id="PF01551"/>
    </source>
</evidence>
<dbReference type="EC" id="3.4.24.-" evidence="4"/>
<accession>A0ABW5W9U7</accession>
<gene>
    <name evidence="4" type="ORF">ACFS2C_11490</name>
</gene>
<proteinExistence type="predicted"/>
<dbReference type="InterPro" id="IPR016047">
    <property type="entry name" value="M23ase_b-sheet_dom"/>
</dbReference>
<dbReference type="SUPFAM" id="SSF51261">
    <property type="entry name" value="Duplicated hybrid motif"/>
    <property type="match status" value="1"/>
</dbReference>
<keyword evidence="4" id="KW-0378">Hydrolase</keyword>
<keyword evidence="1" id="KW-0732">Signal</keyword>
<name>A0ABW5W9U7_9PSEU</name>
<comment type="caution">
    <text evidence="4">The sequence shown here is derived from an EMBL/GenBank/DDBJ whole genome shotgun (WGS) entry which is preliminary data.</text>
</comment>
<evidence type="ECO:0000313" key="4">
    <source>
        <dbReference type="EMBL" id="MFD2800016.1"/>
    </source>
</evidence>
<dbReference type="CDD" id="cd12797">
    <property type="entry name" value="M23_peptidase"/>
    <property type="match status" value="1"/>
</dbReference>
<dbReference type="InterPro" id="IPR050570">
    <property type="entry name" value="Cell_wall_metabolism_enzyme"/>
</dbReference>
<dbReference type="PANTHER" id="PTHR21666:SF289">
    <property type="entry name" value="L-ALA--D-GLU ENDOPEPTIDASE"/>
    <property type="match status" value="1"/>
</dbReference>